<dbReference type="HOGENOM" id="CLU_058434_2_0_7"/>
<proteinExistence type="inferred from homology"/>
<gene>
    <name evidence="5" type="ORF">GPICK_14405</name>
</gene>
<organism evidence="5 6">
    <name type="scientific">Geobacter pickeringii</name>
    <dbReference type="NCBI Taxonomy" id="345632"/>
    <lineage>
        <taxon>Bacteria</taxon>
        <taxon>Pseudomonadati</taxon>
        <taxon>Thermodesulfobacteriota</taxon>
        <taxon>Desulfuromonadia</taxon>
        <taxon>Geobacterales</taxon>
        <taxon>Geobacteraceae</taxon>
        <taxon>Geobacter</taxon>
    </lineage>
</organism>
<dbReference type="PROSITE" id="PS51352">
    <property type="entry name" value="THIOREDOXIN_2"/>
    <property type="match status" value="1"/>
</dbReference>
<keyword evidence="3" id="KW-0812">Transmembrane</keyword>
<evidence type="ECO:0000256" key="2">
    <source>
        <dbReference type="ARBA" id="ARBA00023008"/>
    </source>
</evidence>
<evidence type="ECO:0000313" key="6">
    <source>
        <dbReference type="Proteomes" id="UP000057609"/>
    </source>
</evidence>
<evidence type="ECO:0000256" key="1">
    <source>
        <dbReference type="ARBA" id="ARBA00010996"/>
    </source>
</evidence>
<accession>A0A0B5BKE5</accession>
<dbReference type="Gene3D" id="3.40.30.10">
    <property type="entry name" value="Glutaredoxin"/>
    <property type="match status" value="1"/>
</dbReference>
<keyword evidence="6" id="KW-1185">Reference proteome</keyword>
<dbReference type="AlphaFoldDB" id="A0A0B5BKE5"/>
<reference evidence="5 6" key="1">
    <citation type="journal article" date="2015" name="Genome Announc.">
        <title>Complete Genome of Geobacter pickeringii G13T, a Metal-Reducing Isolate from Sedimentary Kaolin Deposits.</title>
        <authorList>
            <person name="Badalamenti J.P."/>
            <person name="Bond D.R."/>
        </authorList>
    </citation>
    <scope>NUCLEOTIDE SEQUENCE [LARGE SCALE GENOMIC DNA]</scope>
    <source>
        <strain evidence="5 6">G13</strain>
    </source>
</reference>
<dbReference type="Proteomes" id="UP000057609">
    <property type="component" value="Chromosome"/>
</dbReference>
<dbReference type="InterPro" id="IPR036249">
    <property type="entry name" value="Thioredoxin-like_sf"/>
</dbReference>
<evidence type="ECO:0000256" key="3">
    <source>
        <dbReference type="SAM" id="Phobius"/>
    </source>
</evidence>
<protein>
    <recommendedName>
        <fullName evidence="4">Thioredoxin domain-containing protein</fullName>
    </recommendedName>
</protein>
<dbReference type="PANTHER" id="PTHR12151">
    <property type="entry name" value="ELECTRON TRANSPORT PROTIN SCO1/SENC FAMILY MEMBER"/>
    <property type="match status" value="1"/>
</dbReference>
<name>A0A0B5BKE5_9BACT</name>
<dbReference type="Pfam" id="PF02630">
    <property type="entry name" value="SCO1-SenC"/>
    <property type="match status" value="1"/>
</dbReference>
<comment type="similarity">
    <text evidence="1">Belongs to the SCO1/2 family.</text>
</comment>
<feature type="transmembrane region" description="Helical" evidence="3">
    <location>
        <begin position="246"/>
        <end position="266"/>
    </location>
</feature>
<keyword evidence="3" id="KW-1133">Transmembrane helix</keyword>
<keyword evidence="3" id="KW-0472">Membrane</keyword>
<evidence type="ECO:0000313" key="5">
    <source>
        <dbReference type="EMBL" id="AJE04950.1"/>
    </source>
</evidence>
<dbReference type="EMBL" id="CP009788">
    <property type="protein sequence ID" value="AJE04950.1"/>
    <property type="molecule type" value="Genomic_DNA"/>
</dbReference>
<dbReference type="KEGG" id="gpi:GPICK_14405"/>
<dbReference type="STRING" id="345632.GPICK_14405"/>
<dbReference type="InterPro" id="IPR013766">
    <property type="entry name" value="Thioredoxin_domain"/>
</dbReference>
<evidence type="ECO:0000259" key="4">
    <source>
        <dbReference type="PROSITE" id="PS51352"/>
    </source>
</evidence>
<keyword evidence="2" id="KW-0186">Copper</keyword>
<dbReference type="InterPro" id="IPR003782">
    <property type="entry name" value="SCO1/SenC"/>
</dbReference>
<dbReference type="CDD" id="cd02968">
    <property type="entry name" value="SCO"/>
    <property type="match status" value="1"/>
</dbReference>
<dbReference type="SUPFAM" id="SSF52833">
    <property type="entry name" value="Thioredoxin-like"/>
    <property type="match status" value="1"/>
</dbReference>
<dbReference type="PANTHER" id="PTHR12151:SF8">
    <property type="entry name" value="THIOREDOXIN DOMAIN-CONTAINING PROTEIN"/>
    <property type="match status" value="1"/>
</dbReference>
<feature type="domain" description="Thioredoxin" evidence="4">
    <location>
        <begin position="42"/>
        <end position="214"/>
    </location>
</feature>
<sequence length="277" mass="30467">MVAGILTLAPVAGPGGAADAHQQDPFRRDPADEILRQIGVDEKPGARIPQELVFTDTTGKTVRLGDFFDDGPVILTLNYYSCPMLCPTIFRNLAGTMETMKGLSLAKDFRIVTVSFDPGEPLSRALEKESETHAMLRGTPVPAGRWTFLTGHEPEIRRLTTTVGYRYVKTDEVNYAHPAVIVILTPDGRVARYLYGIEQSPRDLKLALMEASDGKIGGSPLMNRIILACYHYDPVGKKYALLASRVMTGAGIVTLVAVGVPLALFWRRERRSGRERP</sequence>